<dbReference type="PROSITE" id="PS01184">
    <property type="entry name" value="UBIE_2"/>
    <property type="match status" value="1"/>
</dbReference>
<evidence type="ECO:0000256" key="4">
    <source>
        <dbReference type="ARBA" id="ARBA00022688"/>
    </source>
</evidence>
<dbReference type="EMBL" id="CP002745">
    <property type="protein sequence ID" value="AEK60477.1"/>
    <property type="molecule type" value="Genomic_DNA"/>
</dbReference>
<dbReference type="SUPFAM" id="SSF53335">
    <property type="entry name" value="S-adenosyl-L-methionine-dependent methyltransferases"/>
    <property type="match status" value="1"/>
</dbReference>
<proteinExistence type="inferred from homology"/>
<evidence type="ECO:0000256" key="2">
    <source>
        <dbReference type="ARBA" id="ARBA00022603"/>
    </source>
</evidence>
<feature type="binding site" evidence="6">
    <location>
        <position position="94"/>
    </location>
    <ligand>
        <name>S-adenosyl-L-methionine</name>
        <dbReference type="ChEBI" id="CHEBI:59789"/>
    </ligand>
</feature>
<gene>
    <name evidence="6 7" type="primary">ubiE</name>
    <name evidence="7" type="ordered locus">CFU_0641</name>
</gene>
<reference evidence="7 8" key="3">
    <citation type="journal article" date="2008" name="FEMS Microbiol. Ecol.">
        <title>Identification and characterization of genes underlying chitinolysis in Collimonas fungivorans Ter331.</title>
        <authorList>
            <person name="Fritsche K."/>
            <person name="de Boer W."/>
            <person name="Gerards S."/>
            <person name="van den Berg M."/>
            <person name="van Veen J.A."/>
            <person name="Leveau J.H."/>
        </authorList>
    </citation>
    <scope>NUCLEOTIDE SEQUENCE [LARGE SCALE GENOMIC DNA]</scope>
    <source>
        <strain evidence="7 8">Ter331</strain>
    </source>
</reference>
<dbReference type="HAMAP" id="MF_01813">
    <property type="entry name" value="MenG_UbiE_methyltr"/>
    <property type="match status" value="1"/>
</dbReference>
<dbReference type="GO" id="GO:0009234">
    <property type="term" value="P:menaquinone biosynthetic process"/>
    <property type="evidence" value="ECO:0007669"/>
    <property type="project" value="UniProtKB-UniRule"/>
</dbReference>
<reference evidence="8" key="6">
    <citation type="submission" date="2011-05" db="EMBL/GenBank/DDBJ databases">
        <title>Complete sequence of Collimonas fungivorans Ter331.</title>
        <authorList>
            <person name="Leveau J.H."/>
        </authorList>
    </citation>
    <scope>NUCLEOTIDE SEQUENCE [LARGE SCALE GENOMIC DNA]</scope>
    <source>
        <strain evidence="8">Ter331</strain>
    </source>
</reference>
<feature type="binding site" evidence="6">
    <location>
        <begin position="120"/>
        <end position="121"/>
    </location>
    <ligand>
        <name>S-adenosyl-L-methionine</name>
        <dbReference type="ChEBI" id="CHEBI:59789"/>
    </ligand>
</feature>
<dbReference type="Gene3D" id="3.40.50.150">
    <property type="entry name" value="Vaccinia Virus protein VP39"/>
    <property type="match status" value="1"/>
</dbReference>
<keyword evidence="3 6" id="KW-0808">Transferase</keyword>
<keyword evidence="5 6" id="KW-0949">S-adenosyl-L-methionine</keyword>
<evidence type="ECO:0000256" key="1">
    <source>
        <dbReference type="ARBA" id="ARBA00022428"/>
    </source>
</evidence>
<dbReference type="PROSITE" id="PS01183">
    <property type="entry name" value="UBIE_1"/>
    <property type="match status" value="1"/>
</dbReference>
<dbReference type="CDD" id="cd02440">
    <property type="entry name" value="AdoMet_MTases"/>
    <property type="match status" value="1"/>
</dbReference>
<comment type="caution">
    <text evidence="6">Lacks conserved residue(s) required for the propagation of feature annotation.</text>
</comment>
<dbReference type="NCBIfam" id="TIGR01934">
    <property type="entry name" value="MenG_MenH_UbiE"/>
    <property type="match status" value="1"/>
</dbReference>
<comment type="function">
    <text evidence="6">Methyltransferase required for the conversion of demethylmenaquinol (DMKH2) to menaquinol (MKH2) and the conversion of 2-polyprenyl-6-methoxy-1,4-benzoquinol (DDMQH2) to 2-polyprenyl-3-methyl-6-methoxy-1,4-benzoquinol (DMQH2).</text>
</comment>
<dbReference type="PANTHER" id="PTHR43591">
    <property type="entry name" value="METHYLTRANSFERASE"/>
    <property type="match status" value="1"/>
</dbReference>
<dbReference type="Pfam" id="PF01209">
    <property type="entry name" value="Ubie_methyltran"/>
    <property type="match status" value="1"/>
</dbReference>
<comment type="catalytic activity">
    <reaction evidence="6">
        <text>a 2-methoxy-6-(all-trans-polyprenyl)benzene-1,4-diol + S-adenosyl-L-methionine = a 5-methoxy-2-methyl-3-(all-trans-polyprenyl)benzene-1,4-diol + S-adenosyl-L-homocysteine + H(+)</text>
        <dbReference type="Rhea" id="RHEA:28286"/>
        <dbReference type="Rhea" id="RHEA-COMP:10858"/>
        <dbReference type="Rhea" id="RHEA-COMP:10859"/>
        <dbReference type="ChEBI" id="CHEBI:15378"/>
        <dbReference type="ChEBI" id="CHEBI:57856"/>
        <dbReference type="ChEBI" id="CHEBI:59789"/>
        <dbReference type="ChEBI" id="CHEBI:84166"/>
        <dbReference type="ChEBI" id="CHEBI:84167"/>
        <dbReference type="EC" id="2.1.1.201"/>
    </reaction>
</comment>
<dbReference type="GO" id="GO:0008425">
    <property type="term" value="F:2-methoxy-6-polyprenyl-1,4-benzoquinol methyltransferase activity"/>
    <property type="evidence" value="ECO:0007669"/>
    <property type="project" value="UniProtKB-UniRule"/>
</dbReference>
<organism evidence="7 8">
    <name type="scientific">Collimonas fungivorans (strain Ter331)</name>
    <dbReference type="NCBI Taxonomy" id="1005048"/>
    <lineage>
        <taxon>Bacteria</taxon>
        <taxon>Pseudomonadati</taxon>
        <taxon>Pseudomonadota</taxon>
        <taxon>Betaproteobacteria</taxon>
        <taxon>Burkholderiales</taxon>
        <taxon>Oxalobacteraceae</taxon>
        <taxon>Collimonas</taxon>
    </lineage>
</organism>
<keyword evidence="2 6" id="KW-0489">Methyltransferase</keyword>
<dbReference type="eggNOG" id="COG2226">
    <property type="taxonomic scope" value="Bacteria"/>
</dbReference>
<comment type="similarity">
    <text evidence="6">Belongs to the class I-like SAM-binding methyltransferase superfamily. MenG/UbiE family.</text>
</comment>
<dbReference type="GO" id="GO:0032259">
    <property type="term" value="P:methylation"/>
    <property type="evidence" value="ECO:0007669"/>
    <property type="project" value="UniProtKB-KW"/>
</dbReference>
<sequence>MPTMTNTTHFGYETVSEDDKVHKVAEVFHSVAPKYDVMNDLMSAGLHRVWKIFTIAQAAIRPGFKVLDIAGGTGDLAKAFAKRAGPTGEVWLTDINESMLRVGRDRLLNKGLSTPTLLCDAEKLPFPDNYFDRVSVAFGLRNMTHKDAALAEMRRVLKPGGKLLVLEFSKVWEPLKKPYDVYSFSVLPWLGKKIANDSESYRYLAESIRMHPDQDTLKQMMTDAGLARVEYFNLTAGVAALHTGIKL</sequence>
<dbReference type="KEGG" id="cfu:CFU_0641"/>
<dbReference type="PANTHER" id="PTHR43591:SF24">
    <property type="entry name" value="2-METHOXY-6-POLYPRENYL-1,4-BENZOQUINOL METHYLASE, MITOCHONDRIAL"/>
    <property type="match status" value="1"/>
</dbReference>
<dbReference type="UniPathway" id="UPA00232"/>
<evidence type="ECO:0000256" key="5">
    <source>
        <dbReference type="ARBA" id="ARBA00022691"/>
    </source>
</evidence>
<comment type="catalytic activity">
    <reaction evidence="6">
        <text>a 2-demethylmenaquinol + S-adenosyl-L-methionine = a menaquinol + S-adenosyl-L-homocysteine + H(+)</text>
        <dbReference type="Rhea" id="RHEA:42640"/>
        <dbReference type="Rhea" id="RHEA-COMP:9539"/>
        <dbReference type="Rhea" id="RHEA-COMP:9563"/>
        <dbReference type="ChEBI" id="CHEBI:15378"/>
        <dbReference type="ChEBI" id="CHEBI:18151"/>
        <dbReference type="ChEBI" id="CHEBI:55437"/>
        <dbReference type="ChEBI" id="CHEBI:57856"/>
        <dbReference type="ChEBI" id="CHEBI:59789"/>
        <dbReference type="EC" id="2.1.1.163"/>
    </reaction>
</comment>
<keyword evidence="4 6" id="KW-0831">Ubiquinone biosynthesis</keyword>
<keyword evidence="7" id="KW-0830">Ubiquinone</keyword>
<dbReference type="UniPathway" id="UPA00079">
    <property type="reaction ID" value="UER00169"/>
</dbReference>
<name>G0A8G5_COLFT</name>
<dbReference type="HOGENOM" id="CLU_037990_0_0_4"/>
<dbReference type="NCBIfam" id="NF001240">
    <property type="entry name" value="PRK00216.1-1"/>
    <property type="match status" value="1"/>
</dbReference>
<reference evidence="7 8" key="4">
    <citation type="journal article" date="2010" name="Environ. Microbiol.">
        <title>The bacterial genus Collimonas: mycophagy, weathering and other adaptive solutions to life in oligotrophic soil environments.</title>
        <authorList>
            <person name="Leveau J.H."/>
            <person name="Uroz S."/>
            <person name="de Boer W."/>
        </authorList>
    </citation>
    <scope>NUCLEOTIDE SEQUENCE [LARGE SCALE GENOMIC DNA]</scope>
    <source>
        <strain evidence="7 8">Ter331</strain>
    </source>
</reference>
<protein>
    <recommendedName>
        <fullName evidence="6">Ubiquinone/menaquinone biosynthesis C-methyltransferase UbiE</fullName>
        <ecNumber evidence="6">2.1.1.163</ecNumber>
        <ecNumber evidence="6">2.1.1.201</ecNumber>
    </recommendedName>
    <alternativeName>
        <fullName evidence="6">2-methoxy-6-polyprenyl-1,4-benzoquinol methylase</fullName>
    </alternativeName>
    <alternativeName>
        <fullName evidence="6">Demethylmenaquinone methyltransferase</fullName>
    </alternativeName>
</protein>
<reference evidence="7 8" key="1">
    <citation type="journal article" date="2004" name="Environ. Microbiol.">
        <title>Phylogeny-function analysis of (meta)genomic libraries: screening for expression of ribosomal RNA genes by large-insert library fluorescent in situ hybridization (LIL-FISH).</title>
        <authorList>
            <person name="Leveau J.H."/>
            <person name="Gerards S."/>
            <person name="de Boer W."/>
            <person name="van Veen J.A."/>
        </authorList>
    </citation>
    <scope>NUCLEOTIDE SEQUENCE [LARGE SCALE GENOMIC DNA]</scope>
    <source>
        <strain evidence="7 8">Ter331</strain>
    </source>
</reference>
<accession>G0A8G5</accession>
<keyword evidence="1 6" id="KW-0474">Menaquinone biosynthesis</keyword>
<feature type="binding site" evidence="6">
    <location>
        <position position="73"/>
    </location>
    <ligand>
        <name>S-adenosyl-L-methionine</name>
        <dbReference type="ChEBI" id="CHEBI:59789"/>
    </ligand>
</feature>
<dbReference type="EC" id="2.1.1.163" evidence="6"/>
<comment type="pathway">
    <text evidence="6">Cofactor biosynthesis; ubiquinone biosynthesis.</text>
</comment>
<dbReference type="InterPro" id="IPR004033">
    <property type="entry name" value="UbiE/COQ5_MeTrFase"/>
</dbReference>
<dbReference type="AlphaFoldDB" id="G0A8G5"/>
<evidence type="ECO:0000313" key="7">
    <source>
        <dbReference type="EMBL" id="AEK60477.1"/>
    </source>
</evidence>
<dbReference type="InterPro" id="IPR029063">
    <property type="entry name" value="SAM-dependent_MTases_sf"/>
</dbReference>
<dbReference type="GO" id="GO:0009060">
    <property type="term" value="P:aerobic respiration"/>
    <property type="evidence" value="ECO:0007669"/>
    <property type="project" value="UniProtKB-UniRule"/>
</dbReference>
<reference evidence="7 8" key="5">
    <citation type="journal article" date="2011" name="ISME J.">
        <title>Dual transcriptional profiling of a bacterial/fungal confrontation: Collimonas fungivorans versus Aspergillus niger.</title>
        <authorList>
            <person name="Mela F."/>
            <person name="Fritsche K."/>
            <person name="de Boer W."/>
            <person name="van Veen J.A."/>
            <person name="de Graaff L.H."/>
            <person name="van den Berg M."/>
            <person name="Leveau J.H."/>
        </authorList>
    </citation>
    <scope>NUCLEOTIDE SEQUENCE [LARGE SCALE GENOMIC DNA]</scope>
    <source>
        <strain evidence="7 8">Ter331</strain>
    </source>
</reference>
<evidence type="ECO:0000313" key="8">
    <source>
        <dbReference type="Proteomes" id="UP000008392"/>
    </source>
</evidence>
<dbReference type="GO" id="GO:0043770">
    <property type="term" value="F:demethylmenaquinone methyltransferase activity"/>
    <property type="evidence" value="ECO:0007669"/>
    <property type="project" value="UniProtKB-UniRule"/>
</dbReference>
<keyword evidence="8" id="KW-1185">Reference proteome</keyword>
<dbReference type="STRING" id="1005048.CFU_0641"/>
<dbReference type="PROSITE" id="PS51608">
    <property type="entry name" value="SAM_MT_UBIE"/>
    <property type="match status" value="1"/>
</dbReference>
<dbReference type="Proteomes" id="UP000008392">
    <property type="component" value="Chromosome"/>
</dbReference>
<dbReference type="InterPro" id="IPR023576">
    <property type="entry name" value="UbiE/COQ5_MeTrFase_CS"/>
</dbReference>
<reference evidence="7 8" key="2">
    <citation type="journal article" date="2006" name="J. Microbiol. Methods">
        <title>Genomic flank-sequencing of plasposon insertion sites for rapid identification of functional genes.</title>
        <authorList>
            <person name="Leveau J.H."/>
            <person name="Gerards S."/>
            <person name="Fritsche K."/>
            <person name="Zondag G."/>
            <person name="van Veen J.A."/>
        </authorList>
    </citation>
    <scope>NUCLEOTIDE SEQUENCE [LARGE SCALE GENOMIC DNA]</scope>
    <source>
        <strain evidence="7 8">Ter331</strain>
    </source>
</reference>
<comment type="pathway">
    <text evidence="6">Quinol/quinone metabolism; menaquinone biosynthesis; menaquinol from 1,4-dihydroxy-2-naphthoate: step 2/2.</text>
</comment>
<evidence type="ECO:0000256" key="3">
    <source>
        <dbReference type="ARBA" id="ARBA00022679"/>
    </source>
</evidence>
<evidence type="ECO:0000256" key="6">
    <source>
        <dbReference type="HAMAP-Rule" id="MF_01813"/>
    </source>
</evidence>
<dbReference type="EC" id="2.1.1.201" evidence="6"/>